<evidence type="ECO:0000256" key="2">
    <source>
        <dbReference type="ARBA" id="ARBA00022448"/>
    </source>
</evidence>
<dbReference type="InterPro" id="IPR017871">
    <property type="entry name" value="ABC_transporter-like_CS"/>
</dbReference>
<evidence type="ECO:0000256" key="6">
    <source>
        <dbReference type="ARBA" id="ARBA00022801"/>
    </source>
</evidence>
<feature type="transmembrane region" description="Helical" evidence="11">
    <location>
        <begin position="389"/>
        <end position="410"/>
    </location>
</feature>
<feature type="transmembrane region" description="Helical" evidence="11">
    <location>
        <begin position="199"/>
        <end position="220"/>
    </location>
</feature>
<dbReference type="Pfam" id="PF00005">
    <property type="entry name" value="ABC_tran"/>
    <property type="match status" value="1"/>
</dbReference>
<keyword evidence="7" id="KW-0788">Thiol protease</keyword>
<dbReference type="Gene3D" id="1.20.1560.10">
    <property type="entry name" value="ABC transporter type 1, transmembrane domain"/>
    <property type="match status" value="1"/>
</dbReference>
<dbReference type="SUPFAM" id="SSF90123">
    <property type="entry name" value="ABC transporter transmembrane region"/>
    <property type="match status" value="1"/>
</dbReference>
<keyword evidence="6" id="KW-0378">Hydrolase</keyword>
<evidence type="ECO:0000256" key="3">
    <source>
        <dbReference type="ARBA" id="ARBA00022475"/>
    </source>
</evidence>
<dbReference type="Gene3D" id="3.90.70.10">
    <property type="entry name" value="Cysteine proteinases"/>
    <property type="match status" value="1"/>
</dbReference>
<evidence type="ECO:0000256" key="8">
    <source>
        <dbReference type="ARBA" id="ARBA00022840"/>
    </source>
</evidence>
<dbReference type="PROSITE" id="PS50893">
    <property type="entry name" value="ABC_TRANSPORTER_2"/>
    <property type="match status" value="1"/>
</dbReference>
<dbReference type="Pfam" id="PF03412">
    <property type="entry name" value="Peptidase_C39"/>
    <property type="match status" value="1"/>
</dbReference>
<keyword evidence="3" id="KW-1003">Cell membrane</keyword>
<dbReference type="GO" id="GO:0005524">
    <property type="term" value="F:ATP binding"/>
    <property type="evidence" value="ECO:0007669"/>
    <property type="project" value="UniProtKB-KW"/>
</dbReference>
<accession>A0A139X8S7</accession>
<dbReference type="InterPro" id="IPR005074">
    <property type="entry name" value="Peptidase_C39"/>
</dbReference>
<dbReference type="PANTHER" id="PTHR43394">
    <property type="entry name" value="ATP-DEPENDENT PERMEASE MDL1, MITOCHONDRIAL"/>
    <property type="match status" value="1"/>
</dbReference>
<dbReference type="GO" id="GO:0015421">
    <property type="term" value="F:ABC-type oligopeptide transporter activity"/>
    <property type="evidence" value="ECO:0007669"/>
    <property type="project" value="TreeGrafter"/>
</dbReference>
<dbReference type="AlphaFoldDB" id="A0A139X8S7"/>
<evidence type="ECO:0000256" key="9">
    <source>
        <dbReference type="ARBA" id="ARBA00022989"/>
    </source>
</evidence>
<dbReference type="SMART" id="SM00382">
    <property type="entry name" value="AAA"/>
    <property type="match status" value="1"/>
</dbReference>
<comment type="caution">
    <text evidence="15">The sequence shown here is derived from an EMBL/GenBank/DDBJ whole genome shotgun (WGS) entry which is preliminary data.</text>
</comment>
<feature type="transmembrane region" description="Helical" evidence="11">
    <location>
        <begin position="304"/>
        <end position="324"/>
    </location>
</feature>
<gene>
    <name evidence="15" type="ORF">WA1_23570</name>
</gene>
<dbReference type="GO" id="GO:0005886">
    <property type="term" value="C:plasma membrane"/>
    <property type="evidence" value="ECO:0007669"/>
    <property type="project" value="UniProtKB-SubCell"/>
</dbReference>
<dbReference type="PROSITE" id="PS50990">
    <property type="entry name" value="PEPTIDASE_C39"/>
    <property type="match status" value="1"/>
</dbReference>
<keyword evidence="2" id="KW-0813">Transport</keyword>
<dbReference type="Pfam" id="PF00664">
    <property type="entry name" value="ABC_membrane"/>
    <property type="match status" value="1"/>
</dbReference>
<evidence type="ECO:0000256" key="11">
    <source>
        <dbReference type="SAM" id="Phobius"/>
    </source>
</evidence>
<dbReference type="Proteomes" id="UP000076925">
    <property type="component" value="Unassembled WGS sequence"/>
</dbReference>
<name>A0A139X8S7_9CYAN</name>
<dbReference type="EMBL" id="ANNX02000025">
    <property type="protein sequence ID" value="KYC41097.1"/>
    <property type="molecule type" value="Genomic_DNA"/>
</dbReference>
<keyword evidence="8 15" id="KW-0067">ATP-binding</keyword>
<evidence type="ECO:0000313" key="16">
    <source>
        <dbReference type="Proteomes" id="UP000076925"/>
    </source>
</evidence>
<evidence type="ECO:0000259" key="13">
    <source>
        <dbReference type="PROSITE" id="PS50929"/>
    </source>
</evidence>
<feature type="transmembrane region" description="Helical" evidence="11">
    <location>
        <begin position="161"/>
        <end position="179"/>
    </location>
</feature>
<keyword evidence="10 11" id="KW-0472">Membrane</keyword>
<keyword evidence="7" id="KW-0645">Protease</keyword>
<dbReference type="GO" id="GO:0016887">
    <property type="term" value="F:ATP hydrolysis activity"/>
    <property type="evidence" value="ECO:0007669"/>
    <property type="project" value="InterPro"/>
</dbReference>
<dbReference type="OrthoDB" id="437054at2"/>
<dbReference type="InterPro" id="IPR027417">
    <property type="entry name" value="P-loop_NTPase"/>
</dbReference>
<dbReference type="CDD" id="cd18570">
    <property type="entry name" value="ABC_6TM_PCAT1_LagD_like"/>
    <property type="match status" value="1"/>
</dbReference>
<dbReference type="InterPro" id="IPR003439">
    <property type="entry name" value="ABC_transporter-like_ATP-bd"/>
</dbReference>
<dbReference type="PROSITE" id="PS00211">
    <property type="entry name" value="ABC_TRANSPORTER_1"/>
    <property type="match status" value="1"/>
</dbReference>
<organism evidence="15 16">
    <name type="scientific">Scytonema hofmannii PCC 7110</name>
    <dbReference type="NCBI Taxonomy" id="128403"/>
    <lineage>
        <taxon>Bacteria</taxon>
        <taxon>Bacillati</taxon>
        <taxon>Cyanobacteriota</taxon>
        <taxon>Cyanophyceae</taxon>
        <taxon>Nostocales</taxon>
        <taxon>Scytonemataceae</taxon>
        <taxon>Scytonema</taxon>
    </lineage>
</organism>
<dbReference type="RefSeq" id="WP_017740107.1">
    <property type="nucleotide sequence ID" value="NZ_KQ976354.1"/>
</dbReference>
<evidence type="ECO:0000256" key="4">
    <source>
        <dbReference type="ARBA" id="ARBA00022692"/>
    </source>
</evidence>
<feature type="transmembrane region" description="Helical" evidence="11">
    <location>
        <begin position="416"/>
        <end position="440"/>
    </location>
</feature>
<keyword evidence="9 11" id="KW-1133">Transmembrane helix</keyword>
<dbReference type="STRING" id="128403.WA1_23570"/>
<dbReference type="GO" id="GO:0006508">
    <property type="term" value="P:proteolysis"/>
    <property type="evidence" value="ECO:0007669"/>
    <property type="project" value="InterPro"/>
</dbReference>
<dbReference type="InterPro" id="IPR003593">
    <property type="entry name" value="AAA+_ATPase"/>
</dbReference>
<dbReference type="InterPro" id="IPR036640">
    <property type="entry name" value="ABC1_TM_sf"/>
</dbReference>
<evidence type="ECO:0000256" key="10">
    <source>
        <dbReference type="ARBA" id="ARBA00023136"/>
    </source>
</evidence>
<proteinExistence type="predicted"/>
<dbReference type="PANTHER" id="PTHR43394:SF1">
    <property type="entry name" value="ATP-BINDING CASSETTE SUB-FAMILY B MEMBER 10, MITOCHONDRIAL"/>
    <property type="match status" value="1"/>
</dbReference>
<dbReference type="GO" id="GO:0008234">
    <property type="term" value="F:cysteine-type peptidase activity"/>
    <property type="evidence" value="ECO:0007669"/>
    <property type="project" value="UniProtKB-KW"/>
</dbReference>
<sequence>MKYQSVLQHSEEDCGAACLATVAKHYGRTFAIGRVREAVGTGSRGTTLLGLRRGAEALGFNARQVKASPQLLDSLHKISLPAIIHWKGYHWVVFYGQKGKKYALADPGIGIRYLTRSELMAGWGNGIMLLLEPDDSRFYQQPEDKIGGFGRYLARVLPYRGILIQAIAINIAIGLLSLASPLMMQLLTDDVLVRGDTQLLTTVAIGVIVMNLIRSAIGLVQSHLIGHFGQRLQLGLILEYGRKLLHLPLEYFEGRRSGEVVSRIADVNAINALVSQIVLGLPSQFFIALVSLGFMLFYSWELTVASFAAFVIVTFVNLLFLPALRQKTRNMIVLGTENQGFLVETFRGVQVLKTTSATGQAWQEYQTNFGRLANLGWTTMKLGLYSGTLTSLISTFTSIALLWLGSYLVINQTFSIGQLLAFSGMSGNFLGFLGSVIGLVDEFITAQIVIQRLTEVIDATPEDDNDVKKPWAEIKGNADMTCTNLNFHYAGRVDQLQDFSLTIPGGQVIALIGKSGCGKSTLAKLIAGLYSSQSGNIRYGMYNQQDLSLECLRQQVVLVPQEPHFWSRSIIDNFRFSYPNITFEQIVKACQIAGADEFISKLPDKYQTVLGEFGANLSGGQKQRLAIARAIITEPPVLILDESTGALDPVSEAEVLDKLLFHRQGKTTIMISHRPKVIGRANWIVLLEEGRLKIQGTPEELRHLPGTHLDFLNDFFLPSNGLVLKSSLAESNGKSTAVSR</sequence>
<evidence type="ECO:0000313" key="15">
    <source>
        <dbReference type="EMBL" id="KYC41097.1"/>
    </source>
</evidence>
<dbReference type="CDD" id="cd02418">
    <property type="entry name" value="Peptidase_C39B"/>
    <property type="match status" value="1"/>
</dbReference>
<reference evidence="15 16" key="1">
    <citation type="journal article" date="2013" name="Genome Biol. Evol.">
        <title>Genomes of Stigonematalean cyanobacteria (subsection V) and the evolution of oxygenic photosynthesis from prokaryotes to plastids.</title>
        <authorList>
            <person name="Dagan T."/>
            <person name="Roettger M."/>
            <person name="Stucken K."/>
            <person name="Landan G."/>
            <person name="Koch R."/>
            <person name="Major P."/>
            <person name="Gould S.B."/>
            <person name="Goremykin V.V."/>
            <person name="Rippka R."/>
            <person name="Tandeau de Marsac N."/>
            <person name="Gugger M."/>
            <person name="Lockhart P.J."/>
            <person name="Allen J.F."/>
            <person name="Brune I."/>
            <person name="Maus I."/>
            <person name="Puhler A."/>
            <person name="Martin W.F."/>
        </authorList>
    </citation>
    <scope>NUCLEOTIDE SEQUENCE [LARGE SCALE GENOMIC DNA]</scope>
    <source>
        <strain evidence="15 16">PCC 7110</strain>
    </source>
</reference>
<dbReference type="InterPro" id="IPR039421">
    <property type="entry name" value="Type_1_exporter"/>
</dbReference>
<feature type="transmembrane region" description="Helical" evidence="11">
    <location>
        <begin position="277"/>
        <end position="298"/>
    </location>
</feature>
<keyword evidence="16" id="KW-1185">Reference proteome</keyword>
<feature type="domain" description="Peptidase C39" evidence="14">
    <location>
        <begin position="8"/>
        <end position="130"/>
    </location>
</feature>
<evidence type="ECO:0000259" key="12">
    <source>
        <dbReference type="PROSITE" id="PS50893"/>
    </source>
</evidence>
<keyword evidence="5" id="KW-0547">Nucleotide-binding</keyword>
<comment type="subcellular location">
    <subcellularLocation>
        <location evidence="1">Cell membrane</location>
        <topology evidence="1">Multi-pass membrane protein</topology>
    </subcellularLocation>
</comment>
<dbReference type="PROSITE" id="PS50929">
    <property type="entry name" value="ABC_TM1F"/>
    <property type="match status" value="1"/>
</dbReference>
<dbReference type="Gene3D" id="3.40.50.300">
    <property type="entry name" value="P-loop containing nucleotide triphosphate hydrolases"/>
    <property type="match status" value="1"/>
</dbReference>
<protein>
    <submittedName>
        <fullName evidence="15">ABC transporter ATP-binding protein</fullName>
    </submittedName>
</protein>
<evidence type="ECO:0000256" key="5">
    <source>
        <dbReference type="ARBA" id="ARBA00022741"/>
    </source>
</evidence>
<dbReference type="InterPro" id="IPR011527">
    <property type="entry name" value="ABC1_TM_dom"/>
</dbReference>
<evidence type="ECO:0000259" key="14">
    <source>
        <dbReference type="PROSITE" id="PS50990"/>
    </source>
</evidence>
<evidence type="ECO:0000256" key="7">
    <source>
        <dbReference type="ARBA" id="ARBA00022807"/>
    </source>
</evidence>
<feature type="domain" description="ABC transmembrane type-1" evidence="13">
    <location>
        <begin position="164"/>
        <end position="445"/>
    </location>
</feature>
<dbReference type="FunFam" id="3.40.50.300:FF:000299">
    <property type="entry name" value="ABC transporter ATP-binding protein/permease"/>
    <property type="match status" value="1"/>
</dbReference>
<feature type="domain" description="ABC transporter" evidence="12">
    <location>
        <begin position="480"/>
        <end position="714"/>
    </location>
</feature>
<evidence type="ECO:0000256" key="1">
    <source>
        <dbReference type="ARBA" id="ARBA00004651"/>
    </source>
</evidence>
<keyword evidence="4 11" id="KW-0812">Transmembrane</keyword>
<dbReference type="SUPFAM" id="SSF52540">
    <property type="entry name" value="P-loop containing nucleoside triphosphate hydrolases"/>
    <property type="match status" value="1"/>
</dbReference>